<keyword evidence="8" id="KW-1185">Reference proteome</keyword>
<feature type="domain" description="G-protein coupled receptors family 1 profile" evidence="6">
    <location>
        <begin position="55"/>
        <end position="303"/>
    </location>
</feature>
<dbReference type="GO" id="GO:0016020">
    <property type="term" value="C:membrane"/>
    <property type="evidence" value="ECO:0007669"/>
    <property type="project" value="UniProtKB-SubCell"/>
</dbReference>
<organism evidence="7 8">
    <name type="scientific">Scomber scombrus</name>
    <name type="common">Atlantic mackerel</name>
    <name type="synonym">Scomber vernalis</name>
    <dbReference type="NCBI Taxonomy" id="13677"/>
    <lineage>
        <taxon>Eukaryota</taxon>
        <taxon>Metazoa</taxon>
        <taxon>Chordata</taxon>
        <taxon>Craniata</taxon>
        <taxon>Vertebrata</taxon>
        <taxon>Euteleostomi</taxon>
        <taxon>Actinopterygii</taxon>
        <taxon>Neopterygii</taxon>
        <taxon>Teleostei</taxon>
        <taxon>Neoteleostei</taxon>
        <taxon>Acanthomorphata</taxon>
        <taxon>Pelagiaria</taxon>
        <taxon>Scombriformes</taxon>
        <taxon>Scombridae</taxon>
        <taxon>Scomber</taxon>
    </lineage>
</organism>
<dbReference type="PANTHER" id="PTHR26451:SF887">
    <property type="entry name" value="SI:DKEYP-3F10.17"/>
    <property type="match status" value="1"/>
</dbReference>
<feature type="transmembrane region" description="Helical" evidence="5">
    <location>
        <begin position="285"/>
        <end position="305"/>
    </location>
</feature>
<dbReference type="PANTHER" id="PTHR26451">
    <property type="entry name" value="G_PROTEIN_RECEP_F1_2 DOMAIN-CONTAINING PROTEIN"/>
    <property type="match status" value="1"/>
</dbReference>
<keyword evidence="4 5" id="KW-0472">Membrane</keyword>
<dbReference type="AlphaFoldDB" id="A0AAV1PRZ6"/>
<evidence type="ECO:0000256" key="5">
    <source>
        <dbReference type="SAM" id="Phobius"/>
    </source>
</evidence>
<dbReference type="InterPro" id="IPR017452">
    <property type="entry name" value="GPCR_Rhodpsn_7TM"/>
</dbReference>
<dbReference type="InterPro" id="IPR000276">
    <property type="entry name" value="GPCR_Rhodpsn"/>
</dbReference>
<dbReference type="EMBL" id="CAWUFR010000259">
    <property type="protein sequence ID" value="CAK6974486.1"/>
    <property type="molecule type" value="Genomic_DNA"/>
</dbReference>
<accession>A0AAV1PRZ6</accession>
<feature type="transmembrane region" description="Helical" evidence="5">
    <location>
        <begin position="154"/>
        <end position="178"/>
    </location>
</feature>
<comment type="subcellular location">
    <subcellularLocation>
        <location evidence="1">Membrane</location>
    </subcellularLocation>
</comment>
<dbReference type="SUPFAM" id="SSF81321">
    <property type="entry name" value="Family A G protein-coupled receptor-like"/>
    <property type="match status" value="1"/>
</dbReference>
<evidence type="ECO:0000256" key="3">
    <source>
        <dbReference type="ARBA" id="ARBA00022989"/>
    </source>
</evidence>
<dbReference type="Proteomes" id="UP001314229">
    <property type="component" value="Unassembled WGS sequence"/>
</dbReference>
<dbReference type="FunFam" id="1.20.1070.10:FF:000096">
    <property type="entry name" value="Odorant receptor 131-2"/>
    <property type="match status" value="1"/>
</dbReference>
<feature type="transmembrane region" description="Helical" evidence="5">
    <location>
        <begin position="76"/>
        <end position="99"/>
    </location>
</feature>
<evidence type="ECO:0000256" key="4">
    <source>
        <dbReference type="ARBA" id="ARBA00023136"/>
    </source>
</evidence>
<dbReference type="GO" id="GO:0004984">
    <property type="term" value="F:olfactory receptor activity"/>
    <property type="evidence" value="ECO:0007669"/>
    <property type="project" value="TreeGrafter"/>
</dbReference>
<gene>
    <name evidence="7" type="ORF">FSCOSCO3_A033151</name>
</gene>
<reference evidence="7 8" key="1">
    <citation type="submission" date="2024-01" db="EMBL/GenBank/DDBJ databases">
        <authorList>
            <person name="Alioto T."/>
            <person name="Alioto T."/>
            <person name="Gomez Garrido J."/>
        </authorList>
    </citation>
    <scope>NUCLEOTIDE SEQUENCE [LARGE SCALE GENOMIC DNA]</scope>
</reference>
<evidence type="ECO:0000256" key="1">
    <source>
        <dbReference type="ARBA" id="ARBA00004370"/>
    </source>
</evidence>
<dbReference type="CDD" id="cd00637">
    <property type="entry name" value="7tm_classA_rhodopsin-like"/>
    <property type="match status" value="1"/>
</dbReference>
<dbReference type="GO" id="GO:0005549">
    <property type="term" value="F:odorant binding"/>
    <property type="evidence" value="ECO:0007669"/>
    <property type="project" value="TreeGrafter"/>
</dbReference>
<comment type="caution">
    <text evidence="7">The sequence shown here is derived from an EMBL/GenBank/DDBJ whole genome shotgun (WGS) entry which is preliminary data.</text>
</comment>
<dbReference type="Gene3D" id="1.20.1070.10">
    <property type="entry name" value="Rhodopsin 7-helix transmembrane proteins"/>
    <property type="match status" value="1"/>
</dbReference>
<proteinExistence type="predicted"/>
<feature type="transmembrane region" description="Helical" evidence="5">
    <location>
        <begin position="211"/>
        <end position="228"/>
    </location>
</feature>
<dbReference type="InterPro" id="IPR052921">
    <property type="entry name" value="GPCR1_Superfamily_Member"/>
</dbReference>
<dbReference type="PROSITE" id="PS50262">
    <property type="entry name" value="G_PROTEIN_RECEP_F1_2"/>
    <property type="match status" value="1"/>
</dbReference>
<keyword evidence="2 5" id="KW-0812">Transmembrane</keyword>
<evidence type="ECO:0000313" key="7">
    <source>
        <dbReference type="EMBL" id="CAK6974486.1"/>
    </source>
</evidence>
<name>A0AAV1PRZ6_SCOSC</name>
<evidence type="ECO:0000313" key="8">
    <source>
        <dbReference type="Proteomes" id="UP001314229"/>
    </source>
</evidence>
<feature type="transmembrane region" description="Helical" evidence="5">
    <location>
        <begin position="43"/>
        <end position="64"/>
    </location>
</feature>
<dbReference type="Pfam" id="PF00001">
    <property type="entry name" value="7tm_1"/>
    <property type="match status" value="1"/>
</dbReference>
<sequence length="340" mass="38729">MSAMLNSSSDPLVLLMSNTSSVPPGGAKFDPKDSFSNALTKNIVAMLVWLTLSIINSSMVHTFLRHSFFYENPRYVMFICMVINDALQLTLVTALYVVSYIFRKIHASACCLLIMTAVLTTRSTPLILAGMAVERYIAILFPLHYSQMCTIPRTLLLIYIIFILTSTPPVTDLLITIVKEPPSFFHTSIFCDHSLLFRDRSIYYKNCVFDGVYLSFVALTLLYTYCKIMLTARAASMGLASVKRARNTVLLHGVQLLLCMLTFVVPSLQAALISLFPRLSLEIRYIFFLVVYIIPRFMSPVIYGFRDEQFRRYWLRYLACWSHSVVRVRPAGLKVNLQVK</sequence>
<feature type="transmembrane region" description="Helical" evidence="5">
    <location>
        <begin position="249"/>
        <end position="273"/>
    </location>
</feature>
<dbReference type="GO" id="GO:0004930">
    <property type="term" value="F:G protein-coupled receptor activity"/>
    <property type="evidence" value="ECO:0007669"/>
    <property type="project" value="InterPro"/>
</dbReference>
<keyword evidence="3 5" id="KW-1133">Transmembrane helix</keyword>
<evidence type="ECO:0000256" key="2">
    <source>
        <dbReference type="ARBA" id="ARBA00022692"/>
    </source>
</evidence>
<evidence type="ECO:0000259" key="6">
    <source>
        <dbReference type="PROSITE" id="PS50262"/>
    </source>
</evidence>
<keyword evidence="7" id="KW-0675">Receptor</keyword>
<protein>
    <submittedName>
        <fullName evidence="7">Odorant receptor 131-2-like</fullName>
    </submittedName>
</protein>